<accession>A0A4Y8ZSZ6</accession>
<evidence type="ECO:0000259" key="4">
    <source>
        <dbReference type="PROSITE" id="PS51785"/>
    </source>
</evidence>
<dbReference type="GO" id="GO:0005829">
    <property type="term" value="C:cytosol"/>
    <property type="evidence" value="ECO:0007669"/>
    <property type="project" value="TreeGrafter"/>
</dbReference>
<dbReference type="Pfam" id="PF00929">
    <property type="entry name" value="RNase_T"/>
    <property type="match status" value="1"/>
</dbReference>
<dbReference type="InterPro" id="IPR013520">
    <property type="entry name" value="Ribonucl_H"/>
</dbReference>
<keyword evidence="2" id="KW-0479">Metal-binding</keyword>
<dbReference type="Pfam" id="PF26016">
    <property type="entry name" value="ExoI_C"/>
    <property type="match status" value="1"/>
</dbReference>
<dbReference type="OrthoDB" id="9763470at2"/>
<dbReference type="PIRSF" id="PIRSF000977">
    <property type="entry name" value="Exodeoxyribonuclease_I"/>
    <property type="match status" value="1"/>
</dbReference>
<feature type="binding site" evidence="1">
    <location>
        <position position="157"/>
    </location>
    <ligand>
        <name>substrate</name>
    </ligand>
</feature>
<protein>
    <submittedName>
        <fullName evidence="5">Exodeoxyribonuclease I</fullName>
    </submittedName>
</protein>
<dbReference type="InterPro" id="IPR023607">
    <property type="entry name" value="Exodeoxyribonuclease_I"/>
</dbReference>
<dbReference type="Gene3D" id="3.30.420.10">
    <property type="entry name" value="Ribonuclease H-like superfamily/Ribonuclease H"/>
    <property type="match status" value="1"/>
</dbReference>
<dbReference type="AlphaFoldDB" id="A0A4Y8ZSZ6"/>
<dbReference type="SUPFAM" id="SSF53098">
    <property type="entry name" value="Ribonuclease H-like"/>
    <property type="match status" value="1"/>
</dbReference>
<dbReference type="EMBL" id="SPDV01000014">
    <property type="protein sequence ID" value="TFI58627.1"/>
    <property type="molecule type" value="Genomic_DNA"/>
</dbReference>
<feature type="binding site" evidence="2">
    <location>
        <position position="7"/>
    </location>
    <ligand>
        <name>Mg(2+)</name>
        <dbReference type="ChEBI" id="CHEBI:18420"/>
        <label>1</label>
    </ligand>
</feature>
<sequence length="466" mass="52672">MGFVFYDVETTGTDRNFDQILQFAAIHTDHDLNELDRFEMRCRLLPHVVPSPKALTVTRMTIDRILDPSLPTHYEMACSIVERLTAWSPAIFVGWNSLEFDEHMLRQALYQCLHPPYLTNTNGNCRTDLMKFCQALSALQPGTIVIPPGARGQESFRLDLVAPANGFDHRNAHDALGDVEATVYLCRLLRDCAADHWSEALRFSQKAAALSYIEEEPAFIITECYFGRPYQFALTKIGQDPANSSSVLAYDLEVDPDELRRLDDVSLVSRLARKIKPVRRVRANASPIMHDVVAFSSFHGFSPDELLDRAEEIRSDEELCERLCRAAQREALEPSGHVEQLIYSGFWGDADKERMREFHARDWTGRAAVVETFEDLRLAELGRRLVFHHAPTALPARARSSIESDLARRMIGHGYAEPPWTTLAKADADAIALLSSCCAEEAAIVHAVRAHIAREMQRCLPFCERC</sequence>
<dbReference type="InterPro" id="IPR036397">
    <property type="entry name" value="RNaseH_sf"/>
</dbReference>
<dbReference type="InterPro" id="IPR038649">
    <property type="entry name" value="EXOI_SH3_sf"/>
</dbReference>
<keyword evidence="6" id="KW-1185">Reference proteome</keyword>
<gene>
    <name evidence="5" type="ORF">E2493_09415</name>
</gene>
<dbReference type="Gene3D" id="1.20.1280.70">
    <property type="entry name" value="Exonuclease ExoI, domain 3"/>
    <property type="match status" value="1"/>
</dbReference>
<feature type="binding site" evidence="2">
    <location>
        <position position="9"/>
    </location>
    <ligand>
        <name>Mg(2+)</name>
        <dbReference type="ChEBI" id="CHEBI:18420"/>
        <label>2</label>
    </ligand>
</feature>
<proteinExistence type="predicted"/>
<dbReference type="GO" id="GO:0046872">
    <property type="term" value="F:metal ion binding"/>
    <property type="evidence" value="ECO:0007669"/>
    <property type="project" value="UniProtKB-KW"/>
</dbReference>
<comment type="cofactor">
    <cofactor evidence="2">
        <name>Mg(2+)</name>
        <dbReference type="ChEBI" id="CHEBI:18420"/>
    </cofactor>
    <text evidence="2">Binds 2 Mg(2+) ions per monomer.</text>
</comment>
<feature type="domain" description="ExoI SH3-like" evidence="3">
    <location>
        <begin position="194"/>
        <end position="331"/>
    </location>
</feature>
<dbReference type="Gene3D" id="3.30.1520.20">
    <property type="entry name" value="Exonuclease ExoI, domain 2"/>
    <property type="match status" value="1"/>
</dbReference>
<dbReference type="InterPro" id="IPR012337">
    <property type="entry name" value="RNaseH-like_sf"/>
</dbReference>
<comment type="caution">
    <text evidence="5">The sequence shown here is derived from an EMBL/GenBank/DDBJ whole genome shotgun (WGS) entry which is preliminary data.</text>
</comment>
<feature type="domain" description="ExoI C-terminal" evidence="4">
    <location>
        <begin position="334"/>
        <end position="456"/>
    </location>
</feature>
<dbReference type="InterPro" id="IPR034747">
    <property type="entry name" value="EXOI_SH3"/>
</dbReference>
<dbReference type="PROSITE" id="PS51785">
    <property type="entry name" value="EXOI_C"/>
    <property type="match status" value="1"/>
</dbReference>
<evidence type="ECO:0000313" key="5">
    <source>
        <dbReference type="EMBL" id="TFI58627.1"/>
    </source>
</evidence>
<dbReference type="Proteomes" id="UP000298213">
    <property type="component" value="Unassembled WGS sequence"/>
</dbReference>
<feature type="binding site" evidence="1">
    <location>
        <position position="9"/>
    </location>
    <ligand>
        <name>substrate</name>
    </ligand>
</feature>
<organism evidence="5 6">
    <name type="scientific">Sphingomonas parva</name>
    <dbReference type="NCBI Taxonomy" id="2555898"/>
    <lineage>
        <taxon>Bacteria</taxon>
        <taxon>Pseudomonadati</taxon>
        <taxon>Pseudomonadota</taxon>
        <taxon>Alphaproteobacteria</taxon>
        <taxon>Sphingomonadales</taxon>
        <taxon>Sphingomonadaceae</taxon>
        <taxon>Sphingomonas</taxon>
    </lineage>
</organism>
<dbReference type="InterPro" id="IPR058561">
    <property type="entry name" value="Exonuc_1_C"/>
</dbReference>
<dbReference type="RefSeq" id="WP_135086057.1">
    <property type="nucleotide sequence ID" value="NZ_SPDV01000014.1"/>
</dbReference>
<name>A0A4Y8ZSZ6_9SPHN</name>
<evidence type="ECO:0000313" key="6">
    <source>
        <dbReference type="Proteomes" id="UP000298213"/>
    </source>
</evidence>
<dbReference type="GO" id="GO:0008310">
    <property type="term" value="F:single-stranded DNA 3'-5' DNA exonuclease activity"/>
    <property type="evidence" value="ECO:0007669"/>
    <property type="project" value="UniProtKB-EC"/>
</dbReference>
<reference evidence="5 6" key="1">
    <citation type="submission" date="2019-03" db="EMBL/GenBank/DDBJ databases">
        <title>Genome sequence of Sphingomonas sp. 17J27-24.</title>
        <authorList>
            <person name="Kim M."/>
            <person name="Maeng S."/>
            <person name="Sathiyaraj S."/>
        </authorList>
    </citation>
    <scope>NUCLEOTIDE SEQUENCE [LARGE SCALE GENOMIC DNA]</scope>
    <source>
        <strain evidence="5 6">17J27-24</strain>
    </source>
</reference>
<dbReference type="PANTHER" id="PTHR30231:SF41">
    <property type="entry name" value="DNA POLYMERASE III SUBUNIT EPSILON"/>
    <property type="match status" value="1"/>
</dbReference>
<dbReference type="PANTHER" id="PTHR30231">
    <property type="entry name" value="DNA POLYMERASE III SUBUNIT EPSILON"/>
    <property type="match status" value="1"/>
</dbReference>
<dbReference type="GO" id="GO:0045004">
    <property type="term" value="P:DNA replication proofreading"/>
    <property type="evidence" value="ECO:0007669"/>
    <property type="project" value="TreeGrafter"/>
</dbReference>
<evidence type="ECO:0000256" key="2">
    <source>
        <dbReference type="PIRSR" id="PIRSR000977-2"/>
    </source>
</evidence>
<evidence type="ECO:0000259" key="3">
    <source>
        <dbReference type="PROSITE" id="PS51784"/>
    </source>
</evidence>
<keyword evidence="2" id="KW-0460">Magnesium</keyword>
<dbReference type="SMART" id="SM00479">
    <property type="entry name" value="EXOIII"/>
    <property type="match status" value="1"/>
</dbReference>
<dbReference type="PROSITE" id="PS51784">
    <property type="entry name" value="EXOI_SH3"/>
    <property type="match status" value="1"/>
</dbReference>
<dbReference type="GO" id="GO:0003677">
    <property type="term" value="F:DNA binding"/>
    <property type="evidence" value="ECO:0007669"/>
    <property type="project" value="UniProtKB-KW"/>
</dbReference>
<feature type="binding site" evidence="2">
    <location>
        <position position="178"/>
    </location>
    <ligand>
        <name>Mg(2+)</name>
        <dbReference type="ChEBI" id="CHEBI:18420"/>
        <label>2</label>
    </ligand>
</feature>
<evidence type="ECO:0000256" key="1">
    <source>
        <dbReference type="PIRSR" id="PIRSR000977-1"/>
    </source>
</evidence>